<dbReference type="STRING" id="6238.A8Y095"/>
<dbReference type="WormBase" id="CBG21498">
    <property type="protein sequence ID" value="CBP44403"/>
    <property type="gene ID" value="WBGene00040251"/>
</dbReference>
<comment type="subcellular location">
    <subcellularLocation>
        <location evidence="1">Membrane</location>
        <topology evidence="1">Multi-pass membrane protein</topology>
    </subcellularLocation>
</comment>
<feature type="transmembrane region" description="Helical" evidence="6">
    <location>
        <begin position="380"/>
        <end position="400"/>
    </location>
</feature>
<keyword evidence="9" id="KW-1185">Reference proteome</keyword>
<dbReference type="GeneID" id="8574595"/>
<dbReference type="RefSeq" id="XP_045097322.1">
    <property type="nucleotide sequence ID" value="XM_045244852.1"/>
</dbReference>
<gene>
    <name evidence="8 10" type="ORF">CBG21498</name>
    <name evidence="8" type="ORF">CBG_21498</name>
</gene>
<feature type="transmembrane region" description="Helical" evidence="6">
    <location>
        <begin position="406"/>
        <end position="429"/>
    </location>
</feature>
<dbReference type="Gene3D" id="1.20.1250.20">
    <property type="entry name" value="MFS general substrate transporter like domains"/>
    <property type="match status" value="1"/>
</dbReference>
<feature type="compositionally biased region" description="Basic and acidic residues" evidence="5">
    <location>
        <begin position="519"/>
        <end position="536"/>
    </location>
</feature>
<dbReference type="PROSITE" id="PS50850">
    <property type="entry name" value="MFS"/>
    <property type="match status" value="1"/>
</dbReference>
<evidence type="ECO:0000313" key="10">
    <source>
        <dbReference type="WormBase" id="CBG21498"/>
    </source>
</evidence>
<dbReference type="Proteomes" id="UP000008549">
    <property type="component" value="Unassembled WGS sequence"/>
</dbReference>
<reference evidence="8 9" key="1">
    <citation type="journal article" date="2003" name="PLoS Biol.">
        <title>The genome sequence of Caenorhabditis briggsae: a platform for comparative genomics.</title>
        <authorList>
            <person name="Stein L.D."/>
            <person name="Bao Z."/>
            <person name="Blasiar D."/>
            <person name="Blumenthal T."/>
            <person name="Brent M.R."/>
            <person name="Chen N."/>
            <person name="Chinwalla A."/>
            <person name="Clarke L."/>
            <person name="Clee C."/>
            <person name="Coghlan A."/>
            <person name="Coulson A."/>
            <person name="D'Eustachio P."/>
            <person name="Fitch D.H."/>
            <person name="Fulton L.A."/>
            <person name="Fulton R.E."/>
            <person name="Griffiths-Jones S."/>
            <person name="Harris T.W."/>
            <person name="Hillier L.W."/>
            <person name="Kamath R."/>
            <person name="Kuwabara P.E."/>
            <person name="Mardis E.R."/>
            <person name="Marra M.A."/>
            <person name="Miner T.L."/>
            <person name="Minx P."/>
            <person name="Mullikin J.C."/>
            <person name="Plumb R.W."/>
            <person name="Rogers J."/>
            <person name="Schein J.E."/>
            <person name="Sohrmann M."/>
            <person name="Spieth J."/>
            <person name="Stajich J.E."/>
            <person name="Wei C."/>
            <person name="Willey D."/>
            <person name="Wilson R.K."/>
            <person name="Durbin R."/>
            <person name="Waterston R.H."/>
        </authorList>
    </citation>
    <scope>NUCLEOTIDE SEQUENCE [LARGE SCALE GENOMIC DNA]</scope>
    <source>
        <strain evidence="8 9">AF16</strain>
    </source>
</reference>
<dbReference type="PANTHER" id="PTHR24064">
    <property type="entry name" value="SOLUTE CARRIER FAMILY 22 MEMBER"/>
    <property type="match status" value="1"/>
</dbReference>
<feature type="compositionally biased region" description="Basic and acidic residues" evidence="5">
    <location>
        <begin position="543"/>
        <end position="552"/>
    </location>
</feature>
<dbReference type="InterPro" id="IPR005828">
    <property type="entry name" value="MFS_sugar_transport-like"/>
</dbReference>
<dbReference type="InterPro" id="IPR036259">
    <property type="entry name" value="MFS_trans_sf"/>
</dbReference>
<dbReference type="CTD" id="8574595"/>
<dbReference type="AlphaFoldDB" id="A8Y095"/>
<feature type="domain" description="Major facilitator superfamily (MFS) profile" evidence="7">
    <location>
        <begin position="75"/>
        <end position="495"/>
    </location>
</feature>
<sequence>MGLIFKGTWRLDLGLMVLYQMTLFFSVQMLFAIFLEYMPKTYCTDDDYCYKMKNKCLTDFIREDDSQICPYNSTDFVCVFFNLFLNFSKLCSRANFLFQKQCVLDAKRVDFRSAQFDYQQDCTGLKHFSSSTATFIGTLLGNLVLIYLSDTIGRRPVFIFSIALGVPALILSAAINGVMNFYIFRFIVGFAVAGTLTVGWTYSSEMITPSRRFRLRTFPNWANARMMQVGVSWLAGEWRLASYLCATLSATVLPMIWYLPESPVFLEQKKKFERAERSREKIAEICQLEYEPKPREEMKDLKKITPMKLLKSPTLRRNFLVLCWMWFYVGMSVYITDLNSGDMAKNFYVGQFLCGFALTVSKITIGLLEPKLPWLGRRLLFLVSQIIAICAYIIILIALWTNNKEAWWYTVAYIFAYASQSLCLETCYLSLAELMPTDVRTIAGALMNILMKVGTIMASTTKPIKFWYEPLLFIINLILCTGGVGVVWKYLPESKNMNMQLVGQDEISEEDDEYSSSTKPDDVTSSEDHSHNHSEVSENVSEATEKSEKSEE</sequence>
<evidence type="ECO:0000256" key="3">
    <source>
        <dbReference type="ARBA" id="ARBA00022989"/>
    </source>
</evidence>
<dbReference type="eggNOG" id="KOG0255">
    <property type="taxonomic scope" value="Eukaryota"/>
</dbReference>
<name>A8Y095_CAEBR</name>
<dbReference type="HOGENOM" id="CLU_001265_33_8_1"/>
<dbReference type="Pfam" id="PF00083">
    <property type="entry name" value="Sugar_tr"/>
    <property type="match status" value="1"/>
</dbReference>
<dbReference type="InterPro" id="IPR020846">
    <property type="entry name" value="MFS_dom"/>
</dbReference>
<feature type="transmembrane region" description="Helical" evidence="6">
    <location>
        <begin position="347"/>
        <end position="368"/>
    </location>
</feature>
<dbReference type="FunCoup" id="A8Y095">
    <property type="interactions" value="5"/>
</dbReference>
<proteinExistence type="predicted"/>
<dbReference type="KEGG" id="cbr:CBG_21498"/>
<feature type="transmembrane region" description="Helical" evidence="6">
    <location>
        <begin position="12"/>
        <end position="35"/>
    </location>
</feature>
<dbReference type="InParanoid" id="A8Y095"/>
<dbReference type="GO" id="GO:0016020">
    <property type="term" value="C:membrane"/>
    <property type="evidence" value="ECO:0007669"/>
    <property type="project" value="UniProtKB-SubCell"/>
</dbReference>
<feature type="transmembrane region" description="Helical" evidence="6">
    <location>
        <begin position="181"/>
        <end position="203"/>
    </location>
</feature>
<dbReference type="EMBL" id="HE601157">
    <property type="protein sequence ID" value="CAP38280.2"/>
    <property type="molecule type" value="Genomic_DNA"/>
</dbReference>
<dbReference type="OMA" id="KFWYEPL"/>
<feature type="transmembrane region" description="Helical" evidence="6">
    <location>
        <begin position="441"/>
        <end position="459"/>
    </location>
</feature>
<dbReference type="GO" id="GO:0022857">
    <property type="term" value="F:transmembrane transporter activity"/>
    <property type="evidence" value="ECO:0007669"/>
    <property type="project" value="InterPro"/>
</dbReference>
<evidence type="ECO:0000256" key="1">
    <source>
        <dbReference type="ARBA" id="ARBA00004141"/>
    </source>
</evidence>
<accession>A8Y095</accession>
<reference evidence="8 9" key="2">
    <citation type="journal article" date="2011" name="PLoS Genet.">
        <title>Caenorhabditis briggsae recombinant inbred line genotypes reveal inter-strain incompatibility and the evolution of recombination.</title>
        <authorList>
            <person name="Ross J.A."/>
            <person name="Koboldt D.C."/>
            <person name="Staisch J.E."/>
            <person name="Chamberlin H.M."/>
            <person name="Gupta B.P."/>
            <person name="Miller R.D."/>
            <person name="Baird S.E."/>
            <person name="Haag E.S."/>
        </authorList>
    </citation>
    <scope>NUCLEOTIDE SEQUENCE [LARGE SCALE GENOMIC DNA]</scope>
    <source>
        <strain evidence="8 9">AF16</strain>
    </source>
</reference>
<feature type="transmembrane region" description="Helical" evidence="6">
    <location>
        <begin position="318"/>
        <end position="335"/>
    </location>
</feature>
<evidence type="ECO:0000256" key="2">
    <source>
        <dbReference type="ARBA" id="ARBA00022692"/>
    </source>
</evidence>
<keyword evidence="3 6" id="KW-1133">Transmembrane helix</keyword>
<evidence type="ECO:0000259" key="7">
    <source>
        <dbReference type="PROSITE" id="PS50850"/>
    </source>
</evidence>
<keyword evidence="2 6" id="KW-0812">Transmembrane</keyword>
<feature type="transmembrane region" description="Helical" evidence="6">
    <location>
        <begin position="471"/>
        <end position="491"/>
    </location>
</feature>
<evidence type="ECO:0000256" key="6">
    <source>
        <dbReference type="SAM" id="Phobius"/>
    </source>
</evidence>
<feature type="transmembrane region" description="Helical" evidence="6">
    <location>
        <begin position="157"/>
        <end position="175"/>
    </location>
</feature>
<protein>
    <submittedName>
        <fullName evidence="8">Protein CBG21498</fullName>
    </submittedName>
</protein>
<evidence type="ECO:0000256" key="4">
    <source>
        <dbReference type="ARBA" id="ARBA00023136"/>
    </source>
</evidence>
<feature type="region of interest" description="Disordered" evidence="5">
    <location>
        <begin position="505"/>
        <end position="552"/>
    </location>
</feature>
<evidence type="ECO:0000313" key="9">
    <source>
        <dbReference type="Proteomes" id="UP000008549"/>
    </source>
</evidence>
<keyword evidence="4 6" id="KW-0472">Membrane</keyword>
<evidence type="ECO:0000313" key="8">
    <source>
        <dbReference type="EMBL" id="CAP38280.2"/>
    </source>
</evidence>
<evidence type="ECO:0000256" key="5">
    <source>
        <dbReference type="SAM" id="MobiDB-lite"/>
    </source>
</evidence>
<feature type="transmembrane region" description="Helical" evidence="6">
    <location>
        <begin position="128"/>
        <end position="148"/>
    </location>
</feature>
<dbReference type="SUPFAM" id="SSF103473">
    <property type="entry name" value="MFS general substrate transporter"/>
    <property type="match status" value="1"/>
</dbReference>
<organism evidence="8 9">
    <name type="scientific">Caenorhabditis briggsae</name>
    <dbReference type="NCBI Taxonomy" id="6238"/>
    <lineage>
        <taxon>Eukaryota</taxon>
        <taxon>Metazoa</taxon>
        <taxon>Ecdysozoa</taxon>
        <taxon>Nematoda</taxon>
        <taxon>Chromadorea</taxon>
        <taxon>Rhabditida</taxon>
        <taxon>Rhabditina</taxon>
        <taxon>Rhabditomorpha</taxon>
        <taxon>Rhabditoidea</taxon>
        <taxon>Rhabditidae</taxon>
        <taxon>Peloderinae</taxon>
        <taxon>Caenorhabditis</taxon>
    </lineage>
</organism>